<dbReference type="EMBL" id="BART01027721">
    <property type="protein sequence ID" value="GAG96498.1"/>
    <property type="molecule type" value="Genomic_DNA"/>
</dbReference>
<gene>
    <name evidence="1" type="ORF">S01H4_49075</name>
</gene>
<reference evidence="1" key="1">
    <citation type="journal article" date="2014" name="Front. Microbiol.">
        <title>High frequency of phylogenetically diverse reductive dehalogenase-homologous genes in deep subseafloor sedimentary metagenomes.</title>
        <authorList>
            <person name="Kawai M."/>
            <person name="Futagami T."/>
            <person name="Toyoda A."/>
            <person name="Takaki Y."/>
            <person name="Nishi S."/>
            <person name="Hori S."/>
            <person name="Arai W."/>
            <person name="Tsubouchi T."/>
            <person name="Morono Y."/>
            <person name="Uchiyama I."/>
            <person name="Ito T."/>
            <person name="Fujiyama A."/>
            <person name="Inagaki F."/>
            <person name="Takami H."/>
        </authorList>
    </citation>
    <scope>NUCLEOTIDE SEQUENCE</scope>
    <source>
        <strain evidence="1">Expedition CK06-06</strain>
    </source>
</reference>
<evidence type="ECO:0000313" key="1">
    <source>
        <dbReference type="EMBL" id="GAG96498.1"/>
    </source>
</evidence>
<comment type="caution">
    <text evidence="1">The sequence shown here is derived from an EMBL/GenBank/DDBJ whole genome shotgun (WGS) entry which is preliminary data.</text>
</comment>
<accession>X1CJV9</accession>
<organism evidence="1">
    <name type="scientific">marine sediment metagenome</name>
    <dbReference type="NCBI Taxonomy" id="412755"/>
    <lineage>
        <taxon>unclassified sequences</taxon>
        <taxon>metagenomes</taxon>
        <taxon>ecological metagenomes</taxon>
    </lineage>
</organism>
<dbReference type="AlphaFoldDB" id="X1CJV9"/>
<proteinExistence type="predicted"/>
<sequence>VTGSYLDTQYPENIYRKLEVEPKVLLSMLEENREKEMVPNFAQMVIRKDLSAAYFYTGFSQERFVGRPDYTIVVLTAEDEILPKNIEGMIRRLAHELLPQRGKLTFNSLFADYYELLKDAELGPYWEESIQKEGQEIETVQINAREIELTEVKKELKNL</sequence>
<protein>
    <submittedName>
        <fullName evidence="1">Uncharacterized protein</fullName>
    </submittedName>
</protein>
<name>X1CJV9_9ZZZZ</name>
<feature type="non-terminal residue" evidence="1">
    <location>
        <position position="1"/>
    </location>
</feature>